<organism evidence="6 7">
    <name type="scientific">Streptomyces silvisoli</name>
    <dbReference type="NCBI Taxonomy" id="3034235"/>
    <lineage>
        <taxon>Bacteria</taxon>
        <taxon>Bacillati</taxon>
        <taxon>Actinomycetota</taxon>
        <taxon>Actinomycetes</taxon>
        <taxon>Kitasatosporales</taxon>
        <taxon>Streptomycetaceae</taxon>
        <taxon>Streptomyces</taxon>
    </lineage>
</organism>
<evidence type="ECO:0000313" key="7">
    <source>
        <dbReference type="Proteomes" id="UP001216579"/>
    </source>
</evidence>
<keyword evidence="7" id="KW-1185">Reference proteome</keyword>
<dbReference type="SUPFAM" id="SSF49503">
    <property type="entry name" value="Cupredoxins"/>
    <property type="match status" value="3"/>
</dbReference>
<dbReference type="InterPro" id="IPR008972">
    <property type="entry name" value="Cupredoxin"/>
</dbReference>
<dbReference type="InterPro" id="IPR045087">
    <property type="entry name" value="Cu-oxidase_fam"/>
</dbReference>
<dbReference type="PANTHER" id="PTHR11709:SF518">
    <property type="entry name" value="MULTICOPPER OXIDASE"/>
    <property type="match status" value="1"/>
</dbReference>
<keyword evidence="1" id="KW-0479">Metal-binding</keyword>
<dbReference type="Pfam" id="PF07732">
    <property type="entry name" value="Cu-oxidase_3"/>
    <property type="match status" value="1"/>
</dbReference>
<dbReference type="PROSITE" id="PS00080">
    <property type="entry name" value="MULTICOPPER_OXIDASE2"/>
    <property type="match status" value="1"/>
</dbReference>
<dbReference type="PANTHER" id="PTHR11709">
    <property type="entry name" value="MULTI-COPPER OXIDASE"/>
    <property type="match status" value="1"/>
</dbReference>
<dbReference type="Pfam" id="PF07731">
    <property type="entry name" value="Cu-oxidase_2"/>
    <property type="match status" value="1"/>
</dbReference>
<dbReference type="EMBL" id="JARJBC010000001">
    <property type="protein sequence ID" value="MDF3287801.1"/>
    <property type="molecule type" value="Genomic_DNA"/>
</dbReference>
<dbReference type="Gene3D" id="2.60.40.420">
    <property type="entry name" value="Cupredoxins - blue copper proteins"/>
    <property type="match status" value="3"/>
</dbReference>
<feature type="domain" description="Plastocyanin-like" evidence="4">
    <location>
        <begin position="358"/>
        <end position="473"/>
    </location>
</feature>
<dbReference type="Pfam" id="PF00394">
    <property type="entry name" value="Cu-oxidase"/>
    <property type="match status" value="1"/>
</dbReference>
<proteinExistence type="predicted"/>
<protein>
    <submittedName>
        <fullName evidence="6">Multicopper oxidase family protein</fullName>
    </submittedName>
</protein>
<dbReference type="CDD" id="cd13900">
    <property type="entry name" value="CuRO_3_Tth-MCO_like"/>
    <property type="match status" value="1"/>
</dbReference>
<evidence type="ECO:0000259" key="5">
    <source>
        <dbReference type="Pfam" id="PF07732"/>
    </source>
</evidence>
<evidence type="ECO:0000259" key="3">
    <source>
        <dbReference type="Pfam" id="PF00394"/>
    </source>
</evidence>
<evidence type="ECO:0000313" key="6">
    <source>
        <dbReference type="EMBL" id="MDF3287801.1"/>
    </source>
</evidence>
<feature type="domain" description="Plastocyanin-like" evidence="5">
    <location>
        <begin position="78"/>
        <end position="177"/>
    </location>
</feature>
<sequence>MTGLALPAALMAGGIAGVSATAPPWSALHSKVNPSTATHTGLPLEDPPELVSRHGVLRARILVERRKVRVGARLLFALTYNGRYMPPTLRLRPGDRLDLAMTNRTGEGTNLHVHGLHVSPRSPADNIFITIRPGQTYHYSYLLPPSATPGTYWYHSHEDPRSAPQVAGGESGVIIVDGLRKYLPESLRHITEHVIALKDDQIAGDSIKTEGLTIGAATNRTVNGQQNPVISIHPGETQLWRLSNIGANIYYNLHLPGSKFYVIAQDGYPVKRIYAADSLVIPAASRFDVLVQGGPAGSVPLRTLAYNSGPAGNQFPQVDLAKVISQGAPRTPVRIPADFAPNDDLSHAKVAARHTVVYTENTAGTQFFINGKLFDPNRVDFTSTLNTVEEWTVLNQTNEDHSFHMHTNHFQVMSVNGVPPPSGHAWYETVNVPFRGSLVVRVHFTDFVGKTVLHCHLLNHEDKGMMAVLNIVPGRRTPETTSPRS</sequence>
<gene>
    <name evidence="6" type="ORF">P3G67_00830</name>
</gene>
<dbReference type="InterPro" id="IPR002355">
    <property type="entry name" value="Cu_oxidase_Cu_BS"/>
</dbReference>
<name>A0ABT5ZDP3_9ACTN</name>
<dbReference type="RefSeq" id="WP_276091684.1">
    <property type="nucleotide sequence ID" value="NZ_JARJBC010000001.1"/>
</dbReference>
<evidence type="ECO:0000256" key="2">
    <source>
        <dbReference type="ARBA" id="ARBA00023002"/>
    </source>
</evidence>
<dbReference type="InterPro" id="IPR001117">
    <property type="entry name" value="Cu-oxidase_2nd"/>
</dbReference>
<dbReference type="InterPro" id="IPR011706">
    <property type="entry name" value="Cu-oxidase_C"/>
</dbReference>
<accession>A0ABT5ZDP3</accession>
<keyword evidence="2" id="KW-0560">Oxidoreductase</keyword>
<reference evidence="6 7" key="1">
    <citation type="submission" date="2023-03" db="EMBL/GenBank/DDBJ databases">
        <title>Draft genome sequence of Streptomyces sp. RB6PN23 isolated from peat swamp forest in Thailand.</title>
        <authorList>
            <person name="Klaysubun C."/>
            <person name="Duangmal K."/>
        </authorList>
    </citation>
    <scope>NUCLEOTIDE SEQUENCE [LARGE SCALE GENOMIC DNA]</scope>
    <source>
        <strain evidence="6 7">RB6PN23</strain>
    </source>
</reference>
<dbReference type="CDD" id="cd13853">
    <property type="entry name" value="CuRO_1_Tth-MCO_like"/>
    <property type="match status" value="1"/>
</dbReference>
<dbReference type="Proteomes" id="UP001216579">
    <property type="component" value="Unassembled WGS sequence"/>
</dbReference>
<evidence type="ECO:0000259" key="4">
    <source>
        <dbReference type="Pfam" id="PF07731"/>
    </source>
</evidence>
<comment type="caution">
    <text evidence="6">The sequence shown here is derived from an EMBL/GenBank/DDBJ whole genome shotgun (WGS) entry which is preliminary data.</text>
</comment>
<dbReference type="InterPro" id="IPR011707">
    <property type="entry name" value="Cu-oxidase-like_N"/>
</dbReference>
<evidence type="ECO:0000256" key="1">
    <source>
        <dbReference type="ARBA" id="ARBA00022723"/>
    </source>
</evidence>
<feature type="domain" description="Plastocyanin-like" evidence="3">
    <location>
        <begin position="219"/>
        <end position="292"/>
    </location>
</feature>